<dbReference type="EMBL" id="JAGSPN010000002">
    <property type="protein sequence ID" value="MBR7781266.1"/>
    <property type="molecule type" value="Genomic_DNA"/>
</dbReference>
<proteinExistence type="predicted"/>
<sequence>MTRREELTDKSPYIFLKNKTGPHQSRFCFFIRGKFSRYPAQQSATDYAELRITLFRRSRLSADDRRIAVLNTAFGAFSGLCGVV</sequence>
<comment type="caution">
    <text evidence="1">The sequence shown here is derived from an EMBL/GenBank/DDBJ whole genome shotgun (WGS) entry which is preliminary data.</text>
</comment>
<gene>
    <name evidence="1" type="ORF">KDM89_03845</name>
</gene>
<protein>
    <submittedName>
        <fullName evidence="1">Uncharacterized protein</fullName>
    </submittedName>
</protein>
<accession>A0A941DM38</accession>
<dbReference type="AlphaFoldDB" id="A0A941DM38"/>
<name>A0A941DM38_9BURK</name>
<keyword evidence="2" id="KW-1185">Reference proteome</keyword>
<evidence type="ECO:0000313" key="2">
    <source>
        <dbReference type="Proteomes" id="UP000680067"/>
    </source>
</evidence>
<evidence type="ECO:0000313" key="1">
    <source>
        <dbReference type="EMBL" id="MBR7781266.1"/>
    </source>
</evidence>
<organism evidence="1 2">
    <name type="scientific">Undibacterium luofuense</name>
    <dbReference type="NCBI Taxonomy" id="2828733"/>
    <lineage>
        <taxon>Bacteria</taxon>
        <taxon>Pseudomonadati</taxon>
        <taxon>Pseudomonadota</taxon>
        <taxon>Betaproteobacteria</taxon>
        <taxon>Burkholderiales</taxon>
        <taxon>Oxalobacteraceae</taxon>
        <taxon>Undibacterium</taxon>
    </lineage>
</organism>
<reference evidence="1" key="1">
    <citation type="submission" date="2021-04" db="EMBL/GenBank/DDBJ databases">
        <title>novel species isolated from subtropical streams in China.</title>
        <authorList>
            <person name="Lu H."/>
        </authorList>
    </citation>
    <scope>NUCLEOTIDE SEQUENCE</scope>
    <source>
        <strain evidence="1">LFS511W</strain>
    </source>
</reference>
<dbReference type="Proteomes" id="UP000680067">
    <property type="component" value="Unassembled WGS sequence"/>
</dbReference>
<dbReference type="RefSeq" id="WP_212686636.1">
    <property type="nucleotide sequence ID" value="NZ_JAGSPN010000002.1"/>
</dbReference>